<dbReference type="InterPro" id="IPR006675">
    <property type="entry name" value="HDIG_dom"/>
</dbReference>
<accession>A0A1I6PQ12</accession>
<reference evidence="4 7" key="2">
    <citation type="submission" date="2019-07" db="EMBL/GenBank/DDBJ databases">
        <title>Whole genome shotgun sequence of Halolactibacillus miurensis NBRC 100873.</title>
        <authorList>
            <person name="Hosoyama A."/>
            <person name="Uohara A."/>
            <person name="Ohji S."/>
            <person name="Ichikawa N."/>
        </authorList>
    </citation>
    <scope>NUCLEOTIDE SEQUENCE [LARGE SCALE GENOMIC DNA]</scope>
    <source>
        <strain evidence="4 7">NBRC 100873</strain>
    </source>
</reference>
<dbReference type="InterPro" id="IPR003607">
    <property type="entry name" value="HD/PDEase_dom"/>
</dbReference>
<dbReference type="InterPro" id="IPR006674">
    <property type="entry name" value="HD_domain"/>
</dbReference>
<dbReference type="Proteomes" id="UP000199139">
    <property type="component" value="Unassembled WGS sequence"/>
</dbReference>
<feature type="transmembrane region" description="Helical" evidence="2">
    <location>
        <begin position="12"/>
        <end position="33"/>
    </location>
</feature>
<dbReference type="OrthoDB" id="9806952at2"/>
<protein>
    <submittedName>
        <fullName evidence="4">Cyclic-di-AMP phosphodiesterase PgpH</fullName>
    </submittedName>
</protein>
<gene>
    <name evidence="4" type="primary">pgpH</name>
    <name evidence="4" type="ORF">HMI01_06940</name>
    <name evidence="5" type="ORF">SAMN05421668_102123</name>
</gene>
<dbReference type="Pfam" id="PF07697">
    <property type="entry name" value="7TMR-HDED"/>
    <property type="match status" value="1"/>
</dbReference>
<dbReference type="EMBL" id="FPAI01000002">
    <property type="protein sequence ID" value="SFS42210.1"/>
    <property type="molecule type" value="Genomic_DNA"/>
</dbReference>
<dbReference type="PANTHER" id="PTHR36442">
    <property type="entry name" value="CYCLIC-DI-AMP PHOSPHODIESTERASE PGPH"/>
    <property type="match status" value="1"/>
</dbReference>
<dbReference type="Proteomes" id="UP000321773">
    <property type="component" value="Unassembled WGS sequence"/>
</dbReference>
<dbReference type="AlphaFoldDB" id="A0A1I6PQ12"/>
<keyword evidence="2" id="KW-1133">Transmembrane helix</keyword>
<feature type="transmembrane region" description="Helical" evidence="2">
    <location>
        <begin position="292"/>
        <end position="315"/>
    </location>
</feature>
<dbReference type="Pfam" id="PF07698">
    <property type="entry name" value="7TM-7TMR_HD"/>
    <property type="match status" value="1"/>
</dbReference>
<evidence type="ECO:0000313" key="5">
    <source>
        <dbReference type="EMBL" id="SFS42210.1"/>
    </source>
</evidence>
<feature type="transmembrane region" description="Helical" evidence="2">
    <location>
        <begin position="376"/>
        <end position="395"/>
    </location>
</feature>
<dbReference type="SMART" id="SM00471">
    <property type="entry name" value="HDc"/>
    <property type="match status" value="1"/>
</dbReference>
<keyword evidence="2" id="KW-0472">Membrane</keyword>
<evidence type="ECO:0000259" key="3">
    <source>
        <dbReference type="SMART" id="SM00471"/>
    </source>
</evidence>
<sequence length="724" mass="81695">MKIWLERLVKSYQHIIIWVTLAFIAVGLFLLLVSNVFTETYEIERFSQAKETIRSPITIEDTKETERLQREAVQAVGDRYEVLHSITSEQLALIEDVFEAIDVVNEPITIEDERADDANNEETDTSDNQETTETVEVERTLPEKLQLLKEMLGEDVYQALPESEWQTLMNMSAAQKNSSYTLLVSTLNEAFNEGITRDELAAKREGLDDRLKYAMLPEEIIMTLSTLGQEILVENSFFSIEKTMEAEQQALNNVEPQMIRAGEVIVREGQTISNDIYETLSLVGLLDQGRNFYPLIGLAFFVALLVSVLGYGFYFDIDLTKDGGKHALALLILTLVPLIMMKFMSLIEVEATSLYLLMPIASVSMLIRLLFKEKLAILYALFFSLSATVLFNQSIPGALNLQAGVYLLFSQLATIFVLRKVTERFTILKVVLANSLVNSVVILSFLFIAYESYSWTFIMLQVGFGIIQAMVSGIVVVGTLPFFESILSILSDTKLIRLANPNHPLLKKILTEAPGTYHHSLMVANLSEAACEAIGANGLFARVASYFHDIGKTAHPHYFIENQMGIQNPHDFLTPIQSATIILSHTLDGARILKANKFPQEIIDVAKQHHGTTLVKYFYYQAKETLPDVEESKFRYPGPKPQTKENAVISICDSVEAAVRSMKEPTKEKIDHLIQSIINDRMQDGQFDDCHLTFLDLRKISYTLSETLNGIYHSRIEYPDEKKG</sequence>
<evidence type="ECO:0000313" key="7">
    <source>
        <dbReference type="Proteomes" id="UP000321773"/>
    </source>
</evidence>
<feature type="compositionally biased region" description="Acidic residues" evidence="1">
    <location>
        <begin position="111"/>
        <end position="127"/>
    </location>
</feature>
<dbReference type="InterPro" id="IPR052722">
    <property type="entry name" value="PgpH_phosphodiesterase"/>
</dbReference>
<dbReference type="CDD" id="cd00077">
    <property type="entry name" value="HDc"/>
    <property type="match status" value="1"/>
</dbReference>
<feature type="domain" description="HD/PDEase" evidence="3">
    <location>
        <begin position="512"/>
        <end position="667"/>
    </location>
</feature>
<feature type="transmembrane region" description="Helical" evidence="2">
    <location>
        <begin position="430"/>
        <end position="450"/>
    </location>
</feature>
<dbReference type="EMBL" id="BJWJ01000005">
    <property type="protein sequence ID" value="GEM03706.1"/>
    <property type="molecule type" value="Genomic_DNA"/>
</dbReference>
<keyword evidence="2" id="KW-0812">Transmembrane</keyword>
<evidence type="ECO:0000313" key="6">
    <source>
        <dbReference type="Proteomes" id="UP000199139"/>
    </source>
</evidence>
<dbReference type="SUPFAM" id="SSF109604">
    <property type="entry name" value="HD-domain/PDEase-like"/>
    <property type="match status" value="1"/>
</dbReference>
<dbReference type="RefSeq" id="WP_062319108.1">
    <property type="nucleotide sequence ID" value="NZ_BJWJ01000005.1"/>
</dbReference>
<keyword evidence="7" id="KW-1185">Reference proteome</keyword>
<evidence type="ECO:0000256" key="1">
    <source>
        <dbReference type="SAM" id="MobiDB-lite"/>
    </source>
</evidence>
<organism evidence="5 6">
    <name type="scientific">Halolactibacillus miurensis</name>
    <dbReference type="NCBI Taxonomy" id="306541"/>
    <lineage>
        <taxon>Bacteria</taxon>
        <taxon>Bacillati</taxon>
        <taxon>Bacillota</taxon>
        <taxon>Bacilli</taxon>
        <taxon>Bacillales</taxon>
        <taxon>Bacillaceae</taxon>
        <taxon>Halolactibacillus</taxon>
    </lineage>
</organism>
<dbReference type="Gene3D" id="1.10.3210.10">
    <property type="entry name" value="Hypothetical protein af1432"/>
    <property type="match status" value="1"/>
</dbReference>
<name>A0A1I6PQ12_9BACI</name>
<dbReference type="PANTHER" id="PTHR36442:SF1">
    <property type="entry name" value="CYCLIC-DI-AMP PHOSPHODIESTERASE PGPH"/>
    <property type="match status" value="1"/>
</dbReference>
<feature type="region of interest" description="Disordered" evidence="1">
    <location>
        <begin position="111"/>
        <end position="134"/>
    </location>
</feature>
<dbReference type="InterPro" id="IPR011621">
    <property type="entry name" value="Metal-dep_PHydrolase_7TM_intra"/>
</dbReference>
<dbReference type="NCBIfam" id="TIGR00277">
    <property type="entry name" value="HDIG"/>
    <property type="match status" value="1"/>
</dbReference>
<evidence type="ECO:0000313" key="4">
    <source>
        <dbReference type="EMBL" id="GEM03706.1"/>
    </source>
</evidence>
<proteinExistence type="predicted"/>
<feature type="transmembrane region" description="Helical" evidence="2">
    <location>
        <begin position="327"/>
        <end position="347"/>
    </location>
</feature>
<feature type="transmembrane region" description="Helical" evidence="2">
    <location>
        <begin position="401"/>
        <end position="418"/>
    </location>
</feature>
<reference evidence="5 6" key="1">
    <citation type="submission" date="2016-10" db="EMBL/GenBank/DDBJ databases">
        <authorList>
            <person name="de Groot N.N."/>
        </authorList>
    </citation>
    <scope>NUCLEOTIDE SEQUENCE [LARGE SCALE GENOMIC DNA]</scope>
    <source>
        <strain evidence="5 6">DSM 17074</strain>
    </source>
</reference>
<dbReference type="InterPro" id="IPR011624">
    <property type="entry name" value="Metal-dep_PHydrolase_7TM_extra"/>
</dbReference>
<dbReference type="Pfam" id="PF01966">
    <property type="entry name" value="HD"/>
    <property type="match status" value="1"/>
</dbReference>
<feature type="transmembrane region" description="Helical" evidence="2">
    <location>
        <begin position="462"/>
        <end position="483"/>
    </location>
</feature>
<dbReference type="STRING" id="306541.SAMN05421668_102123"/>
<evidence type="ECO:0000256" key="2">
    <source>
        <dbReference type="SAM" id="Phobius"/>
    </source>
</evidence>